<proteinExistence type="predicted"/>
<dbReference type="AlphaFoldDB" id="A0A852VC74"/>
<sequence>MIPAPGTAASEQLQKLSGWGKSTRALDQLQALLTDHGIPTESLRRDSQPYLLVDGKVLVWTGHTVEVFYWGTEPGRSPKRAPSSDVLDVARRIAEQISPASRPVEGEGSDVVTTV</sequence>
<reference evidence="1 2" key="1">
    <citation type="submission" date="2020-07" db="EMBL/GenBank/DDBJ databases">
        <title>Sequencing the genomes of 1000 actinobacteria strains.</title>
        <authorList>
            <person name="Klenk H.-P."/>
        </authorList>
    </citation>
    <scope>NUCLEOTIDE SEQUENCE [LARGE SCALE GENOMIC DNA]</scope>
    <source>
        <strain evidence="1 2">DSM 45763</strain>
    </source>
</reference>
<evidence type="ECO:0000313" key="2">
    <source>
        <dbReference type="Proteomes" id="UP000576393"/>
    </source>
</evidence>
<dbReference type="EMBL" id="JACCCO010000004">
    <property type="protein sequence ID" value="NYF44654.1"/>
    <property type="molecule type" value="Genomic_DNA"/>
</dbReference>
<evidence type="ECO:0000313" key="1">
    <source>
        <dbReference type="EMBL" id="NYF44654.1"/>
    </source>
</evidence>
<name>A0A852VC74_9ACTN</name>
<dbReference type="RefSeq" id="WP_179829141.1">
    <property type="nucleotide sequence ID" value="NZ_JACCCO010000004.1"/>
</dbReference>
<comment type="caution">
    <text evidence="1">The sequence shown here is derived from an EMBL/GenBank/DDBJ whole genome shotgun (WGS) entry which is preliminary data.</text>
</comment>
<keyword evidence="2" id="KW-1185">Reference proteome</keyword>
<gene>
    <name evidence="1" type="ORF">HDA43_006896</name>
</gene>
<protein>
    <submittedName>
        <fullName evidence="1">Uncharacterized protein</fullName>
    </submittedName>
</protein>
<dbReference type="Proteomes" id="UP000576393">
    <property type="component" value="Unassembled WGS sequence"/>
</dbReference>
<organism evidence="1 2">
    <name type="scientific">Streptosporangium sandarakinum</name>
    <dbReference type="NCBI Taxonomy" id="1260955"/>
    <lineage>
        <taxon>Bacteria</taxon>
        <taxon>Bacillati</taxon>
        <taxon>Actinomycetota</taxon>
        <taxon>Actinomycetes</taxon>
        <taxon>Streptosporangiales</taxon>
        <taxon>Streptosporangiaceae</taxon>
        <taxon>Streptosporangium</taxon>
    </lineage>
</organism>
<accession>A0A852VC74</accession>